<organism evidence="2 3">
    <name type="scientific">Haloquadratum walsbyi J07HQW1</name>
    <dbReference type="NCBI Taxonomy" id="1238424"/>
    <lineage>
        <taxon>Archaea</taxon>
        <taxon>Methanobacteriati</taxon>
        <taxon>Methanobacteriota</taxon>
        <taxon>Stenosarchaea group</taxon>
        <taxon>Halobacteria</taxon>
        <taxon>Halobacteriales</taxon>
        <taxon>Haloferacaceae</taxon>
        <taxon>Haloquadratum</taxon>
    </lineage>
</organism>
<dbReference type="Proteomes" id="UP000030649">
    <property type="component" value="Unassembled WGS sequence"/>
</dbReference>
<feature type="transmembrane region" description="Helical" evidence="1">
    <location>
        <begin position="12"/>
        <end position="41"/>
    </location>
</feature>
<evidence type="ECO:0008006" key="4">
    <source>
        <dbReference type="Google" id="ProtNLM"/>
    </source>
</evidence>
<keyword evidence="1" id="KW-0472">Membrane</keyword>
<evidence type="ECO:0000256" key="1">
    <source>
        <dbReference type="SAM" id="Phobius"/>
    </source>
</evidence>
<dbReference type="HOGENOM" id="CLU_1582880_0_0_2"/>
<gene>
    <name evidence="2" type="ORF">J07HQW1_00366</name>
</gene>
<evidence type="ECO:0000313" key="2">
    <source>
        <dbReference type="EMBL" id="ERG90346.1"/>
    </source>
</evidence>
<reference evidence="2 3" key="1">
    <citation type="journal article" date="2013" name="PLoS ONE">
        <title>Assembly-driven community genomics of a hypersaline microbial ecosystem.</title>
        <authorList>
            <person name="Podell S."/>
            <person name="Ugalde J.A."/>
            <person name="Narasingarao P."/>
            <person name="Banfield J.F."/>
            <person name="Heidelberg K.B."/>
            <person name="Allen E.E."/>
        </authorList>
    </citation>
    <scope>NUCLEOTIDE SEQUENCE [LARGE SCALE GENOMIC DNA]</scope>
    <source>
        <strain evidence="3">J07HQW1</strain>
    </source>
</reference>
<name>U1PE25_9EURY</name>
<keyword evidence="1" id="KW-1133">Transmembrane helix</keyword>
<accession>U1PE25</accession>
<dbReference type="EMBL" id="KE356560">
    <property type="protein sequence ID" value="ERG90346.1"/>
    <property type="molecule type" value="Genomic_DNA"/>
</dbReference>
<feature type="transmembrane region" description="Helical" evidence="1">
    <location>
        <begin position="53"/>
        <end position="80"/>
    </location>
</feature>
<keyword evidence="1" id="KW-0812">Transmembrane</keyword>
<proteinExistence type="predicted"/>
<dbReference type="AlphaFoldDB" id="U1PE25"/>
<protein>
    <recommendedName>
        <fullName evidence="4">SHOCT domain-containing protein</fullName>
    </recommendedName>
</protein>
<evidence type="ECO:0000313" key="3">
    <source>
        <dbReference type="Proteomes" id="UP000030649"/>
    </source>
</evidence>
<sequence>MTMSERSAKLLWVALFGVVLSVGLSALTLVYLIIAITSGILAATPLIELVVDVAVPAVIALAVFAMLWIVSVMSLVWALFRRAMQIENYQLATAFARVEQQVPPISVLHLSTRFTPMPASVERDLSTETTRALASLRRQYVTGDISDTTFERRIDRLLMKDL</sequence>